<dbReference type="SMART" id="SM00178">
    <property type="entry name" value="SAR"/>
    <property type="match status" value="1"/>
</dbReference>
<dbReference type="GO" id="GO:0046872">
    <property type="term" value="F:metal ion binding"/>
    <property type="evidence" value="ECO:0007669"/>
    <property type="project" value="UniProtKB-KW"/>
</dbReference>
<dbReference type="CDD" id="cd00878">
    <property type="entry name" value="Arf_Arl"/>
    <property type="match status" value="1"/>
</dbReference>
<dbReference type="GO" id="GO:0030010">
    <property type="term" value="P:establishment of cell polarity"/>
    <property type="evidence" value="ECO:0007669"/>
    <property type="project" value="UniProtKB-ARBA"/>
</dbReference>
<dbReference type="Proteomes" id="UP001165740">
    <property type="component" value="Chromosome 9"/>
</dbReference>
<reference evidence="8" key="1">
    <citation type="submission" date="2020-05" db="UniProtKB">
        <authorList>
            <consortium name="EnsemblMetazoa"/>
        </authorList>
    </citation>
    <scope>IDENTIFICATION</scope>
    <source>
        <strain evidence="8">BB02</strain>
    </source>
</reference>
<evidence type="ECO:0000313" key="11">
    <source>
        <dbReference type="RefSeq" id="XP_013063985.1"/>
    </source>
</evidence>
<feature type="binding site" evidence="5">
    <location>
        <position position="24"/>
    </location>
    <ligand>
        <name>Mg(2+)</name>
        <dbReference type="ChEBI" id="CHEBI:18420"/>
    </ligand>
</feature>
<dbReference type="OrthoDB" id="6129026at2759"/>
<accession>A0A2C9LJ66</accession>
<feature type="compositionally biased region" description="Polar residues" evidence="7">
    <location>
        <begin position="242"/>
        <end position="255"/>
    </location>
</feature>
<keyword evidence="5" id="KW-0460">Magnesium</keyword>
<dbReference type="InterPro" id="IPR006689">
    <property type="entry name" value="Small_GTPase_ARF/SAR"/>
</dbReference>
<dbReference type="FunFam" id="3.40.50.300:FF:000412">
    <property type="entry name" value="ADP-ribosylation factor 1"/>
    <property type="match status" value="1"/>
</dbReference>
<dbReference type="VEuPathDB" id="VectorBase:BGLAX_043053"/>
<gene>
    <name evidence="8" type="primary">106053066</name>
    <name evidence="11" type="synonym">LOC106053066</name>
</gene>
<keyword evidence="2 4" id="KW-0547">Nucleotide-binding</keyword>
<proteinExistence type="inferred from homology"/>
<evidence type="ECO:0000256" key="3">
    <source>
        <dbReference type="ARBA" id="ARBA00023134"/>
    </source>
</evidence>
<dbReference type="SUPFAM" id="SSF52540">
    <property type="entry name" value="P-loop containing nucleoside triphosphate hydrolases"/>
    <property type="match status" value="1"/>
</dbReference>
<feature type="binding site" evidence="5">
    <location>
        <position position="41"/>
    </location>
    <ligand>
        <name>Mg(2+)</name>
        <dbReference type="ChEBI" id="CHEBI:18420"/>
    </ligand>
</feature>
<keyword evidence="3 4" id="KW-0342">GTP-binding</keyword>
<dbReference type="NCBIfam" id="TIGR00231">
    <property type="entry name" value="small_GTP"/>
    <property type="match status" value="1"/>
</dbReference>
<keyword evidence="5" id="KW-0479">Metal-binding</keyword>
<dbReference type="Proteomes" id="UP000076420">
    <property type="component" value="Unassembled WGS sequence"/>
</dbReference>
<dbReference type="VEuPathDB" id="VectorBase:BGLB031668"/>
<dbReference type="PROSITE" id="PS51419">
    <property type="entry name" value="RAB"/>
    <property type="match status" value="1"/>
</dbReference>
<evidence type="ECO:0000313" key="8">
    <source>
        <dbReference type="EnsemblMetazoa" id="BGLB031668-PA"/>
    </source>
</evidence>
<dbReference type="InterPro" id="IPR027417">
    <property type="entry name" value="P-loop_NTPase"/>
</dbReference>
<evidence type="ECO:0000256" key="4">
    <source>
        <dbReference type="PIRSR" id="PIRSR606689-1"/>
    </source>
</evidence>
<protein>
    <submittedName>
        <fullName evidence="11">ADP-ribosylation factor 3-like</fullName>
    </submittedName>
</protein>
<dbReference type="SMART" id="SM00177">
    <property type="entry name" value="ARF"/>
    <property type="match status" value="1"/>
</dbReference>
<evidence type="ECO:0000256" key="6">
    <source>
        <dbReference type="RuleBase" id="RU003925"/>
    </source>
</evidence>
<name>A0A2C9LJ66_BIOGL</name>
<dbReference type="RefSeq" id="XP_013063985.1">
    <property type="nucleotide sequence ID" value="XM_013208531.2"/>
</dbReference>
<dbReference type="PRINTS" id="PR00328">
    <property type="entry name" value="SAR1GTPBP"/>
</dbReference>
<comment type="similarity">
    <text evidence="1 6">Belongs to the small GTPase superfamily. Arf family.</text>
</comment>
<feature type="compositionally biased region" description="Basic and acidic residues" evidence="7">
    <location>
        <begin position="231"/>
        <end position="241"/>
    </location>
</feature>
<evidence type="ECO:0000256" key="7">
    <source>
        <dbReference type="SAM" id="MobiDB-lite"/>
    </source>
</evidence>
<dbReference type="SMART" id="SM00175">
    <property type="entry name" value="RAB"/>
    <property type="match status" value="1"/>
</dbReference>
<keyword evidence="10" id="KW-1185">Reference proteome</keyword>
<feature type="binding site" evidence="4">
    <location>
        <position position="63"/>
    </location>
    <ligand>
        <name>GTP</name>
        <dbReference type="ChEBI" id="CHEBI:37565"/>
    </ligand>
</feature>
<dbReference type="InterPro" id="IPR024156">
    <property type="entry name" value="Small_GTPase_ARF"/>
</dbReference>
<feature type="binding site" evidence="4">
    <location>
        <begin position="17"/>
        <end position="24"/>
    </location>
    <ligand>
        <name>GTP</name>
        <dbReference type="ChEBI" id="CHEBI:37565"/>
    </ligand>
</feature>
<dbReference type="PANTHER" id="PTHR11711">
    <property type="entry name" value="ADP RIBOSYLATION FACTOR-RELATED"/>
    <property type="match status" value="1"/>
</dbReference>
<dbReference type="GO" id="GO:0005525">
    <property type="term" value="F:GTP binding"/>
    <property type="evidence" value="ECO:0007669"/>
    <property type="project" value="UniProtKB-KW"/>
</dbReference>
<evidence type="ECO:0000313" key="9">
    <source>
        <dbReference type="Proteomes" id="UP000076420"/>
    </source>
</evidence>
<evidence type="ECO:0000313" key="10">
    <source>
        <dbReference type="Proteomes" id="UP001165740"/>
    </source>
</evidence>
<organism evidence="8 9">
    <name type="scientific">Biomphalaria glabrata</name>
    <name type="common">Bloodfluke planorb</name>
    <name type="synonym">Freshwater snail</name>
    <dbReference type="NCBI Taxonomy" id="6526"/>
    <lineage>
        <taxon>Eukaryota</taxon>
        <taxon>Metazoa</taxon>
        <taxon>Spiralia</taxon>
        <taxon>Lophotrochozoa</taxon>
        <taxon>Mollusca</taxon>
        <taxon>Gastropoda</taxon>
        <taxon>Heterobranchia</taxon>
        <taxon>Euthyneura</taxon>
        <taxon>Panpulmonata</taxon>
        <taxon>Hygrophila</taxon>
        <taxon>Lymnaeoidea</taxon>
        <taxon>Planorbidae</taxon>
        <taxon>Biomphalaria</taxon>
    </lineage>
</organism>
<evidence type="ECO:0000256" key="2">
    <source>
        <dbReference type="ARBA" id="ARBA00022741"/>
    </source>
</evidence>
<dbReference type="InterPro" id="IPR005225">
    <property type="entry name" value="Small_GTP-bd"/>
</dbReference>
<reference evidence="11" key="2">
    <citation type="submission" date="2025-04" db="UniProtKB">
        <authorList>
            <consortium name="RefSeq"/>
        </authorList>
    </citation>
    <scope>IDENTIFICATION</scope>
</reference>
<evidence type="ECO:0000256" key="1">
    <source>
        <dbReference type="ARBA" id="ARBA00010290"/>
    </source>
</evidence>
<dbReference type="Pfam" id="PF00025">
    <property type="entry name" value="Arf"/>
    <property type="match status" value="1"/>
</dbReference>
<dbReference type="Gene3D" id="3.40.50.300">
    <property type="entry name" value="P-loop containing nucleotide triphosphate hydrolases"/>
    <property type="match status" value="1"/>
</dbReference>
<dbReference type="AlphaFoldDB" id="A0A2C9LJ66"/>
<feature type="binding site" evidence="4">
    <location>
        <begin position="120"/>
        <end position="123"/>
    </location>
    <ligand>
        <name>GTP</name>
        <dbReference type="ChEBI" id="CHEBI:37565"/>
    </ligand>
</feature>
<dbReference type="GeneID" id="106053066"/>
<dbReference type="GO" id="GO:0003924">
    <property type="term" value="F:GTPase activity"/>
    <property type="evidence" value="ECO:0007669"/>
    <property type="project" value="InterPro"/>
</dbReference>
<evidence type="ECO:0000256" key="5">
    <source>
        <dbReference type="PIRSR" id="PIRSR606689-2"/>
    </source>
</evidence>
<dbReference type="KEGG" id="bgt:106053066"/>
<dbReference type="OMA" id="ANREDPC"/>
<dbReference type="STRING" id="6526.A0A2C9LJ66"/>
<feature type="region of interest" description="Disordered" evidence="7">
    <location>
        <begin position="231"/>
        <end position="255"/>
    </location>
</feature>
<sequence>MGAYLSFRKEVRIIIQGLDAAGKTSLLYRLKLGEIVTTIPTIGFNVETVVWKGLQICAWDLGGRDKIRPLYRHYYCNTQGFIYVIDSNDRERLDDALQELVHQILMEDQVKDTVVMVLANKQDLPNAMTGQEIEDALRKKMSLCSQTVFVRPCSVTSGEGMHEAFDDFVNQIKLRQRGEYQSGIINIPTSSPVKEELSESQLYSTVKYLFKSPLSCFRYFSFQENKMKQSITEKDTDDKKLNNNSESGNQIQVST</sequence>
<dbReference type="PROSITE" id="PS51417">
    <property type="entry name" value="ARF"/>
    <property type="match status" value="1"/>
</dbReference>
<dbReference type="EnsemblMetazoa" id="BGLB031668-RA">
    <property type="protein sequence ID" value="BGLB031668-PA"/>
    <property type="gene ID" value="BGLB031668"/>
</dbReference>